<dbReference type="SUPFAM" id="SSF50156">
    <property type="entry name" value="PDZ domain-like"/>
    <property type="match status" value="1"/>
</dbReference>
<evidence type="ECO:0000256" key="2">
    <source>
        <dbReference type="ARBA" id="ARBA00022670"/>
    </source>
</evidence>
<keyword evidence="5" id="KW-0472">Membrane</keyword>
<feature type="compositionally biased region" description="Polar residues" evidence="4">
    <location>
        <begin position="72"/>
        <end position="95"/>
    </location>
</feature>
<feature type="region of interest" description="Disordered" evidence="4">
    <location>
        <begin position="1"/>
        <end position="42"/>
    </location>
</feature>
<dbReference type="PROSITE" id="PS50106">
    <property type="entry name" value="PDZ"/>
    <property type="match status" value="1"/>
</dbReference>
<evidence type="ECO:0000256" key="5">
    <source>
        <dbReference type="SAM" id="Phobius"/>
    </source>
</evidence>
<dbReference type="PANTHER" id="PTHR43343">
    <property type="entry name" value="PEPTIDASE S12"/>
    <property type="match status" value="1"/>
</dbReference>
<dbReference type="InterPro" id="IPR043504">
    <property type="entry name" value="Peptidase_S1_PA_chymotrypsin"/>
</dbReference>
<dbReference type="EMBL" id="MLJW01000883">
    <property type="protein sequence ID" value="OIQ81772.1"/>
    <property type="molecule type" value="Genomic_DNA"/>
</dbReference>
<sequence>MDDNGDSGFIPTPGGTRDSSSSDGAGETLPVEPRARQPRRRRTATIVIASAVALGLATGGAIWSAAQGSGSTAVSADSSLTQQDTVVPGSSNQPDQGGGAQARGSEPTALSTTAATATQQVGLVTIVSTLGYQEATSAGTGIVLTSDGTILTNNHVIVGATAIEVTVESTGATYPAQVVGTDATADIAVLRLTGASGLATATIATGGAAVGDAVTAVGNAGGGGSLVAAAGTVTALDATVTTQDEVTGEMVTLGGLLQIDADVVAGDSGGAVLNTSGAVVGMTTAASTGTSNISGYGIAIDRALSIAHTILAGTDTSTTTIGYPAFLGVEAAGQVGRQGATATAAVAGALVAGVIDGTPTQRAGLAAGDTITAIGGVAVGSADALSQLLSGYAPGAEVTVTWTSGTTGASQTATVTLIAGPAD</sequence>
<evidence type="ECO:0000256" key="4">
    <source>
        <dbReference type="SAM" id="MobiDB-lite"/>
    </source>
</evidence>
<dbReference type="AlphaFoldDB" id="A0A1J5QPB2"/>
<dbReference type="GO" id="GO:0006508">
    <property type="term" value="P:proteolysis"/>
    <property type="evidence" value="ECO:0007669"/>
    <property type="project" value="UniProtKB-KW"/>
</dbReference>
<dbReference type="InterPro" id="IPR009003">
    <property type="entry name" value="Peptidase_S1_PA"/>
</dbReference>
<dbReference type="PRINTS" id="PR00834">
    <property type="entry name" value="PROTEASES2C"/>
</dbReference>
<feature type="transmembrane region" description="Helical" evidence="5">
    <location>
        <begin position="44"/>
        <end position="66"/>
    </location>
</feature>
<dbReference type="InterPro" id="IPR001478">
    <property type="entry name" value="PDZ"/>
</dbReference>
<dbReference type="InterPro" id="IPR051201">
    <property type="entry name" value="Chloro_Bact_Ser_Proteases"/>
</dbReference>
<keyword evidence="5" id="KW-0812">Transmembrane</keyword>
<evidence type="ECO:0000256" key="1">
    <source>
        <dbReference type="ARBA" id="ARBA00010541"/>
    </source>
</evidence>
<proteinExistence type="inferred from homology"/>
<gene>
    <name evidence="7" type="primary">hhoA_2</name>
    <name evidence="7" type="ORF">GALL_364550</name>
</gene>
<organism evidence="7">
    <name type="scientific">mine drainage metagenome</name>
    <dbReference type="NCBI Taxonomy" id="410659"/>
    <lineage>
        <taxon>unclassified sequences</taxon>
        <taxon>metagenomes</taxon>
        <taxon>ecological metagenomes</taxon>
    </lineage>
</organism>
<accession>A0A1J5QPB2</accession>
<evidence type="ECO:0000259" key="6">
    <source>
        <dbReference type="PROSITE" id="PS50106"/>
    </source>
</evidence>
<feature type="domain" description="PDZ" evidence="6">
    <location>
        <begin position="322"/>
        <end position="379"/>
    </location>
</feature>
<dbReference type="GO" id="GO:0004252">
    <property type="term" value="F:serine-type endopeptidase activity"/>
    <property type="evidence" value="ECO:0007669"/>
    <property type="project" value="InterPro"/>
</dbReference>
<dbReference type="InterPro" id="IPR033116">
    <property type="entry name" value="TRYPSIN_SER"/>
</dbReference>
<keyword evidence="5" id="KW-1133">Transmembrane helix</keyword>
<keyword evidence="2 7" id="KW-0645">Protease</keyword>
<comment type="similarity">
    <text evidence="1">Belongs to the peptidase S1C family.</text>
</comment>
<evidence type="ECO:0000256" key="3">
    <source>
        <dbReference type="ARBA" id="ARBA00022801"/>
    </source>
</evidence>
<dbReference type="PANTHER" id="PTHR43343:SF3">
    <property type="entry name" value="PROTEASE DO-LIKE 8, CHLOROPLASTIC"/>
    <property type="match status" value="1"/>
</dbReference>
<dbReference type="Pfam" id="PF13365">
    <property type="entry name" value="Trypsin_2"/>
    <property type="match status" value="1"/>
</dbReference>
<reference evidence="7" key="1">
    <citation type="submission" date="2016-10" db="EMBL/GenBank/DDBJ databases">
        <title>Sequence of Gallionella enrichment culture.</title>
        <authorList>
            <person name="Poehlein A."/>
            <person name="Muehling M."/>
            <person name="Daniel R."/>
        </authorList>
    </citation>
    <scope>NUCLEOTIDE SEQUENCE</scope>
</reference>
<dbReference type="InterPro" id="IPR036034">
    <property type="entry name" value="PDZ_sf"/>
</dbReference>
<evidence type="ECO:0000313" key="7">
    <source>
        <dbReference type="EMBL" id="OIQ81772.1"/>
    </source>
</evidence>
<name>A0A1J5QPB2_9ZZZZ</name>
<dbReference type="InterPro" id="IPR041489">
    <property type="entry name" value="PDZ_6"/>
</dbReference>
<dbReference type="Pfam" id="PF17820">
    <property type="entry name" value="PDZ_6"/>
    <property type="match status" value="1"/>
</dbReference>
<dbReference type="Gene3D" id="2.40.10.10">
    <property type="entry name" value="Trypsin-like serine proteases"/>
    <property type="match status" value="2"/>
</dbReference>
<comment type="caution">
    <text evidence="7">The sequence shown here is derived from an EMBL/GenBank/DDBJ whole genome shotgun (WGS) entry which is preliminary data.</text>
</comment>
<keyword evidence="3" id="KW-0378">Hydrolase</keyword>
<dbReference type="InterPro" id="IPR001940">
    <property type="entry name" value="Peptidase_S1C"/>
</dbReference>
<feature type="region of interest" description="Disordered" evidence="4">
    <location>
        <begin position="72"/>
        <end position="110"/>
    </location>
</feature>
<protein>
    <submittedName>
        <fullName evidence="7">Putative serine protease HhoA</fullName>
    </submittedName>
</protein>
<dbReference type="SUPFAM" id="SSF50494">
    <property type="entry name" value="Trypsin-like serine proteases"/>
    <property type="match status" value="1"/>
</dbReference>
<dbReference type="Gene3D" id="2.30.42.10">
    <property type="match status" value="1"/>
</dbReference>
<dbReference type="PROSITE" id="PS00135">
    <property type="entry name" value="TRYPSIN_SER"/>
    <property type="match status" value="1"/>
</dbReference>